<protein>
    <recommendedName>
        <fullName evidence="3">Polymerase nucleotidyl transferase domain-containing protein</fullName>
    </recommendedName>
</protein>
<comment type="caution">
    <text evidence="1">The sequence shown here is derived from an EMBL/GenBank/DDBJ whole genome shotgun (WGS) entry which is preliminary data.</text>
</comment>
<evidence type="ECO:0000313" key="1">
    <source>
        <dbReference type="EMBL" id="PJC32672.1"/>
    </source>
</evidence>
<evidence type="ECO:0000313" key="2">
    <source>
        <dbReference type="Proteomes" id="UP000231383"/>
    </source>
</evidence>
<dbReference type="AlphaFoldDB" id="A0A2M8F051"/>
<sequence length="287" mass="33179">MAGFSSKIFSVNFIMNESIMLVLNYFSQFSYPPTEQEIHTFLSKKNKKISMADNLQKLVDKNIVFKRNINGENRYALSTFPHICNEASSKLQYGEILFKAAVFALRPLGIIPTVSYLGISGSLSMKCISSESDIDVFVITKSGAIWQTRFILLLYKHLLKVCVPRIGKKLCFNLFFAEDGLTLRKEKQTEYIGHEILQLQGIINQNNIHEALLVKNRWIVNYFPNVHILTANNQKIKGSKHQSKRIILLELLFKRVQTWWLDRKGYAYSDSGNQLWLIQKDYEDELV</sequence>
<reference evidence="2" key="1">
    <citation type="submission" date="2017-09" db="EMBL/GenBank/DDBJ databases">
        <title>Depth-based differentiation of microbial function through sediment-hosted aquifers and enrichment of novel symbionts in the deep terrestrial subsurface.</title>
        <authorList>
            <person name="Probst A.J."/>
            <person name="Ladd B."/>
            <person name="Jarett J.K."/>
            <person name="Geller-Mcgrath D.E."/>
            <person name="Sieber C.M.K."/>
            <person name="Emerson J.B."/>
            <person name="Anantharaman K."/>
            <person name="Thomas B.C."/>
            <person name="Malmstrom R."/>
            <person name="Stieglmeier M."/>
            <person name="Klingl A."/>
            <person name="Woyke T."/>
            <person name="Ryan C.M."/>
            <person name="Banfield J.F."/>
        </authorList>
    </citation>
    <scope>NUCLEOTIDE SEQUENCE [LARGE SCALE GENOMIC DNA]</scope>
</reference>
<accession>A0A2M8F051</accession>
<dbReference type="Proteomes" id="UP000231383">
    <property type="component" value="Unassembled WGS sequence"/>
</dbReference>
<name>A0A2M8F051_9BACT</name>
<proteinExistence type="predicted"/>
<dbReference type="EMBL" id="PFSC01000073">
    <property type="protein sequence ID" value="PJC32672.1"/>
    <property type="molecule type" value="Genomic_DNA"/>
</dbReference>
<organism evidence="1 2">
    <name type="scientific">Candidatus Roizmanbacteria bacterium CG_4_9_14_0_2_um_filter_39_13</name>
    <dbReference type="NCBI Taxonomy" id="1974839"/>
    <lineage>
        <taxon>Bacteria</taxon>
        <taxon>Candidatus Roizmaniibacteriota</taxon>
    </lineage>
</organism>
<evidence type="ECO:0008006" key="3">
    <source>
        <dbReference type="Google" id="ProtNLM"/>
    </source>
</evidence>
<gene>
    <name evidence="1" type="ORF">CO051_02775</name>
</gene>